<dbReference type="EMBL" id="MLKD01000049">
    <property type="protein sequence ID" value="OQE13665.1"/>
    <property type="molecule type" value="Genomic_DNA"/>
</dbReference>
<sequence>MTAKATRQSGPDAVEKCTDEWIVSIRGATDIMYKISQHVQEGI</sequence>
<evidence type="ECO:0000313" key="2">
    <source>
        <dbReference type="Proteomes" id="UP000191285"/>
    </source>
</evidence>
<keyword evidence="2" id="KW-1185">Reference proteome</keyword>
<organism evidence="1 2">
    <name type="scientific">Penicillium steckii</name>
    <dbReference type="NCBI Taxonomy" id="303698"/>
    <lineage>
        <taxon>Eukaryota</taxon>
        <taxon>Fungi</taxon>
        <taxon>Dikarya</taxon>
        <taxon>Ascomycota</taxon>
        <taxon>Pezizomycotina</taxon>
        <taxon>Eurotiomycetes</taxon>
        <taxon>Eurotiomycetidae</taxon>
        <taxon>Eurotiales</taxon>
        <taxon>Aspergillaceae</taxon>
        <taxon>Penicillium</taxon>
    </lineage>
</organism>
<dbReference type="Proteomes" id="UP000191285">
    <property type="component" value="Unassembled WGS sequence"/>
</dbReference>
<dbReference type="OrthoDB" id="413653at2759"/>
<comment type="caution">
    <text evidence="1">The sequence shown here is derived from an EMBL/GenBank/DDBJ whole genome shotgun (WGS) entry which is preliminary data.</text>
</comment>
<proteinExistence type="predicted"/>
<accession>A0A1V6SI01</accession>
<protein>
    <submittedName>
        <fullName evidence="1">Uncharacterized protein</fullName>
    </submittedName>
</protein>
<evidence type="ECO:0000313" key="1">
    <source>
        <dbReference type="EMBL" id="OQE13665.1"/>
    </source>
</evidence>
<reference evidence="2" key="1">
    <citation type="journal article" date="2017" name="Nat. Microbiol.">
        <title>Global analysis of biosynthetic gene clusters reveals vast potential of secondary metabolite production in Penicillium species.</title>
        <authorList>
            <person name="Nielsen J.C."/>
            <person name="Grijseels S."/>
            <person name="Prigent S."/>
            <person name="Ji B."/>
            <person name="Dainat J."/>
            <person name="Nielsen K.F."/>
            <person name="Frisvad J.C."/>
            <person name="Workman M."/>
            <person name="Nielsen J."/>
        </authorList>
    </citation>
    <scope>NUCLEOTIDE SEQUENCE [LARGE SCALE GENOMIC DNA]</scope>
    <source>
        <strain evidence="2">IBT 24891</strain>
    </source>
</reference>
<dbReference type="AlphaFoldDB" id="A0A1V6SI01"/>
<name>A0A1V6SI01_9EURO</name>
<gene>
    <name evidence="1" type="ORF">PENSTE_c049G01402</name>
</gene>